<keyword evidence="16" id="KW-1185">Reference proteome</keyword>
<evidence type="ECO:0000256" key="10">
    <source>
        <dbReference type="ARBA" id="ARBA00022759"/>
    </source>
</evidence>
<evidence type="ECO:0000256" key="6">
    <source>
        <dbReference type="ARBA" id="ARBA00022705"/>
    </source>
</evidence>
<dbReference type="Proteomes" id="UP000122968">
    <property type="component" value="Segment"/>
</dbReference>
<keyword evidence="9" id="KW-0547">Nucleotide-binding</keyword>
<proteinExistence type="predicted"/>
<dbReference type="GO" id="GO:0000166">
    <property type="term" value="F:nucleotide binding"/>
    <property type="evidence" value="ECO:0007669"/>
    <property type="project" value="UniProtKB-KW"/>
</dbReference>
<dbReference type="InterPro" id="IPR001301">
    <property type="entry name" value="Gemini_AL1_CLV"/>
</dbReference>
<keyword evidence="4" id="KW-0808">Transferase</keyword>
<evidence type="ECO:0000259" key="14">
    <source>
        <dbReference type="PROSITE" id="PS52020"/>
    </source>
</evidence>
<dbReference type="Gene3D" id="3.40.1310.20">
    <property type="match status" value="1"/>
</dbReference>
<dbReference type="GO" id="GO:0003677">
    <property type="term" value="F:DNA binding"/>
    <property type="evidence" value="ECO:0007669"/>
    <property type="project" value="UniProtKB-KW"/>
</dbReference>
<dbReference type="GO" id="GO:0006260">
    <property type="term" value="P:DNA replication"/>
    <property type="evidence" value="ECO:0007669"/>
    <property type="project" value="UniProtKB-KW"/>
</dbReference>
<evidence type="ECO:0000256" key="12">
    <source>
        <dbReference type="ARBA" id="ARBA00023124"/>
    </source>
</evidence>
<sequence>MLFVNSRYVLLTYAQCGDLDPWSVSNHLSALGAECIVAREIHPTTGGIHLHCFADFNRKFRSRSARIFDVDGRHPNVVPSRGTPEKGYDYAIKDGDVRAGGLGRPAPRGGMSVGAHALVNVAHLCEDTTEFLELHDEMDRSGLIARFNNVRAYADWRFRPEPVVYASPDGVDFRSGSTDGRDDWLVQSRIGDELPFVSAPVANAPFAGYIFCLLILYGPSLTGKTTWARSLGDHIFIQGVLSGKEVLNSDESARYAVLDDIRGGLKFFPAWKDWLGGQRWISVKQMYRDPILLKWGRPCIWCANRDPRADIRRSIDKDDGCFMEDDMDWINANCIFVYVDESLVTFRASTE</sequence>
<evidence type="ECO:0000256" key="8">
    <source>
        <dbReference type="ARBA" id="ARBA00022723"/>
    </source>
</evidence>
<keyword evidence="6" id="KW-0235">DNA replication</keyword>
<dbReference type="KEGG" id="vg:22284115"/>
<keyword evidence="3" id="KW-1048">Host nucleus</keyword>
<dbReference type="InterPro" id="IPR049912">
    <property type="entry name" value="CRESS_DNA_REP"/>
</dbReference>
<evidence type="ECO:0000256" key="7">
    <source>
        <dbReference type="ARBA" id="ARBA00022722"/>
    </source>
</evidence>
<dbReference type="GO" id="GO:0016779">
    <property type="term" value="F:nucleotidyltransferase activity"/>
    <property type="evidence" value="ECO:0007669"/>
    <property type="project" value="UniProtKB-KW"/>
</dbReference>
<dbReference type="GO" id="GO:0005198">
    <property type="term" value="F:structural molecule activity"/>
    <property type="evidence" value="ECO:0007669"/>
    <property type="project" value="InterPro"/>
</dbReference>
<accession>T1YTB5</accession>
<keyword evidence="5" id="KW-0548">Nucleotidyltransferase</keyword>
<evidence type="ECO:0000256" key="3">
    <source>
        <dbReference type="ARBA" id="ARBA00022562"/>
    </source>
</evidence>
<dbReference type="PRINTS" id="PR00228">
    <property type="entry name" value="GEMCOATCLVL1"/>
</dbReference>
<keyword evidence="13" id="KW-0238">DNA-binding</keyword>
<keyword evidence="10" id="KW-0255">Endonuclease</keyword>
<dbReference type="InterPro" id="IPR027417">
    <property type="entry name" value="P-loop_NTPase"/>
</dbReference>
<evidence type="ECO:0000256" key="5">
    <source>
        <dbReference type="ARBA" id="ARBA00022695"/>
    </source>
</evidence>
<evidence type="ECO:0000256" key="4">
    <source>
        <dbReference type="ARBA" id="ARBA00022679"/>
    </source>
</evidence>
<keyword evidence="7" id="KW-0540">Nuclease</keyword>
<evidence type="ECO:0000256" key="1">
    <source>
        <dbReference type="ARBA" id="ARBA00004147"/>
    </source>
</evidence>
<keyword evidence="11" id="KW-0378">Hydrolase</keyword>
<protein>
    <recommendedName>
        <fullName evidence="2">Replication-associated protein</fullName>
    </recommendedName>
</protein>
<dbReference type="PROSITE" id="PS52020">
    <property type="entry name" value="CRESS_DNA_REP"/>
    <property type="match status" value="1"/>
</dbReference>
<dbReference type="GO" id="GO:0046872">
    <property type="term" value="F:metal ion binding"/>
    <property type="evidence" value="ECO:0007669"/>
    <property type="project" value="UniProtKB-KW"/>
</dbReference>
<keyword evidence="12" id="KW-0190">Covalent protein-DNA linkage</keyword>
<evidence type="ECO:0000256" key="9">
    <source>
        <dbReference type="ARBA" id="ARBA00022741"/>
    </source>
</evidence>
<evidence type="ECO:0000256" key="11">
    <source>
        <dbReference type="ARBA" id="ARBA00022801"/>
    </source>
</evidence>
<dbReference type="SUPFAM" id="SSF52540">
    <property type="entry name" value="P-loop containing nucleoside triphosphate hydrolases"/>
    <property type="match status" value="1"/>
</dbReference>
<dbReference type="GO" id="GO:0042025">
    <property type="term" value="C:host cell nucleus"/>
    <property type="evidence" value="ECO:0007669"/>
    <property type="project" value="UniProtKB-SubCell"/>
</dbReference>
<dbReference type="GO" id="GO:0016787">
    <property type="term" value="F:hydrolase activity"/>
    <property type="evidence" value="ECO:0007669"/>
    <property type="project" value="UniProtKB-KW"/>
</dbReference>
<dbReference type="RefSeq" id="YP_009109727.1">
    <property type="nucleotide sequence ID" value="NC_025734.1"/>
</dbReference>
<comment type="subcellular location">
    <subcellularLocation>
        <location evidence="1">Host nucleus</location>
    </subcellularLocation>
</comment>
<keyword evidence="8" id="KW-0479">Metal-binding</keyword>
<dbReference type="GO" id="GO:0004519">
    <property type="term" value="F:endonuclease activity"/>
    <property type="evidence" value="ECO:0007669"/>
    <property type="project" value="UniProtKB-KW"/>
</dbReference>
<dbReference type="SUPFAM" id="SSF55464">
    <property type="entry name" value="Origin of replication-binding domain, RBD-like"/>
    <property type="match status" value="1"/>
</dbReference>
<dbReference type="GeneID" id="22284115"/>
<name>T1YTB5_9VIRU</name>
<evidence type="ECO:0000313" key="15">
    <source>
        <dbReference type="EMBL" id="AGU67659.1"/>
    </source>
</evidence>
<dbReference type="OrthoDB" id="9195at10239"/>
<dbReference type="Gene3D" id="3.40.50.300">
    <property type="entry name" value="P-loop containing nucleotide triphosphate hydrolases"/>
    <property type="match status" value="1"/>
</dbReference>
<feature type="domain" description="CRESS-DNA virus Rep endonuclease" evidence="14">
    <location>
        <begin position="3"/>
        <end position="105"/>
    </location>
</feature>
<evidence type="ECO:0000256" key="2">
    <source>
        <dbReference type="ARBA" id="ARBA00014531"/>
    </source>
</evidence>
<evidence type="ECO:0000256" key="13">
    <source>
        <dbReference type="ARBA" id="ARBA00023125"/>
    </source>
</evidence>
<evidence type="ECO:0000313" key="16">
    <source>
        <dbReference type="Proteomes" id="UP000122968"/>
    </source>
</evidence>
<dbReference type="EMBL" id="KF371636">
    <property type="protein sequence ID" value="AGU67659.1"/>
    <property type="molecule type" value="Genomic_DNA"/>
</dbReference>
<reference evidence="15 16" key="1">
    <citation type="journal article" date="2013" name="Virus Res.">
        <title>Novel myco-like DNA viruses discovered in the faecal matter of various animals.</title>
        <authorList>
            <person name="Sikorski A."/>
            <person name="Massaro M."/>
            <person name="Kraberger S."/>
            <person name="Young L.M."/>
            <person name="Smalley D."/>
            <person name="Martin D.P."/>
            <person name="Varsani A."/>
        </authorList>
    </citation>
    <scope>NUCLEOTIDE SEQUENCE [LARGE SCALE GENOMIC DNA]</scope>
    <source>
        <strain evidence="15">P24a</strain>
    </source>
</reference>
<organism evidence="15 16">
    <name type="scientific">Gerygone associated gemycircularvirus 1</name>
    <dbReference type="NCBI Taxonomy" id="1985381"/>
    <lineage>
        <taxon>Viruses</taxon>
        <taxon>Monodnaviria</taxon>
        <taxon>Shotokuvirae</taxon>
        <taxon>Cressdnaviricota</taxon>
        <taxon>Repensiviricetes</taxon>
        <taxon>Geplafuvirales</taxon>
        <taxon>Genomoviridae</taxon>
        <taxon>Gemycircularvirus</taxon>
        <taxon>Gemycircularvirus geras1</taxon>
    </lineage>
</organism>